<dbReference type="Gene3D" id="3.30.560.10">
    <property type="entry name" value="Glucose Oxidase, domain 3"/>
    <property type="match status" value="1"/>
</dbReference>
<gene>
    <name evidence="9" type="ORF">ASPZODRAFT_159767</name>
</gene>
<proteinExistence type="inferred from homology"/>
<dbReference type="SUPFAM" id="SSF51905">
    <property type="entry name" value="FAD/NAD(P)-binding domain"/>
    <property type="match status" value="1"/>
</dbReference>
<dbReference type="GO" id="GO:0016614">
    <property type="term" value="F:oxidoreductase activity, acting on CH-OH group of donors"/>
    <property type="evidence" value="ECO:0007669"/>
    <property type="project" value="InterPro"/>
</dbReference>
<evidence type="ECO:0000259" key="8">
    <source>
        <dbReference type="PROSITE" id="PS00624"/>
    </source>
</evidence>
<dbReference type="PANTHER" id="PTHR11552">
    <property type="entry name" value="GLUCOSE-METHANOL-CHOLINE GMC OXIDOREDUCTASE"/>
    <property type="match status" value="1"/>
</dbReference>
<evidence type="ECO:0000256" key="1">
    <source>
        <dbReference type="ARBA" id="ARBA00001974"/>
    </source>
</evidence>
<evidence type="ECO:0000313" key="9">
    <source>
        <dbReference type="EMBL" id="OJJ46214.1"/>
    </source>
</evidence>
<dbReference type="OrthoDB" id="269227at2759"/>
<keyword evidence="10" id="KW-1185">Reference proteome</keyword>
<reference evidence="10" key="1">
    <citation type="journal article" date="2017" name="Genome Biol.">
        <title>Comparative genomics reveals high biological diversity and specific adaptations in the industrially and medically important fungal genus Aspergillus.</title>
        <authorList>
            <person name="de Vries R.P."/>
            <person name="Riley R."/>
            <person name="Wiebenga A."/>
            <person name="Aguilar-Osorio G."/>
            <person name="Amillis S."/>
            <person name="Uchima C.A."/>
            <person name="Anderluh G."/>
            <person name="Asadollahi M."/>
            <person name="Askin M."/>
            <person name="Barry K."/>
            <person name="Battaglia E."/>
            <person name="Bayram O."/>
            <person name="Benocci T."/>
            <person name="Braus-Stromeyer S.A."/>
            <person name="Caldana C."/>
            <person name="Canovas D."/>
            <person name="Cerqueira G.C."/>
            <person name="Chen F."/>
            <person name="Chen W."/>
            <person name="Choi C."/>
            <person name="Clum A."/>
            <person name="Dos Santos R.A."/>
            <person name="Damasio A.R."/>
            <person name="Diallinas G."/>
            <person name="Emri T."/>
            <person name="Fekete E."/>
            <person name="Flipphi M."/>
            <person name="Freyberg S."/>
            <person name="Gallo A."/>
            <person name="Gournas C."/>
            <person name="Habgood R."/>
            <person name="Hainaut M."/>
            <person name="Harispe M.L."/>
            <person name="Henrissat B."/>
            <person name="Hilden K.S."/>
            <person name="Hope R."/>
            <person name="Hossain A."/>
            <person name="Karabika E."/>
            <person name="Karaffa L."/>
            <person name="Karanyi Z."/>
            <person name="Krasevec N."/>
            <person name="Kuo A."/>
            <person name="Kusch H."/>
            <person name="LaButti K."/>
            <person name="Lagendijk E.L."/>
            <person name="Lapidus A."/>
            <person name="Levasseur A."/>
            <person name="Lindquist E."/>
            <person name="Lipzen A."/>
            <person name="Logrieco A.F."/>
            <person name="MacCabe A."/>
            <person name="Maekelae M.R."/>
            <person name="Malavazi I."/>
            <person name="Melin P."/>
            <person name="Meyer V."/>
            <person name="Mielnichuk N."/>
            <person name="Miskei M."/>
            <person name="Molnar A.P."/>
            <person name="Mule G."/>
            <person name="Ngan C.Y."/>
            <person name="Orejas M."/>
            <person name="Orosz E."/>
            <person name="Ouedraogo J.P."/>
            <person name="Overkamp K.M."/>
            <person name="Park H.-S."/>
            <person name="Perrone G."/>
            <person name="Piumi F."/>
            <person name="Punt P.J."/>
            <person name="Ram A.F."/>
            <person name="Ramon A."/>
            <person name="Rauscher S."/>
            <person name="Record E."/>
            <person name="Riano-Pachon D.M."/>
            <person name="Robert V."/>
            <person name="Roehrig J."/>
            <person name="Ruller R."/>
            <person name="Salamov A."/>
            <person name="Salih N.S."/>
            <person name="Samson R.A."/>
            <person name="Sandor E."/>
            <person name="Sanguinetti M."/>
            <person name="Schuetze T."/>
            <person name="Sepcic K."/>
            <person name="Shelest E."/>
            <person name="Sherlock G."/>
            <person name="Sophianopoulou V."/>
            <person name="Squina F.M."/>
            <person name="Sun H."/>
            <person name="Susca A."/>
            <person name="Todd R.B."/>
            <person name="Tsang A."/>
            <person name="Unkles S.E."/>
            <person name="van de Wiele N."/>
            <person name="van Rossen-Uffink D."/>
            <person name="Oliveira J.V."/>
            <person name="Vesth T.C."/>
            <person name="Visser J."/>
            <person name="Yu J.-H."/>
            <person name="Zhou M."/>
            <person name="Andersen M.R."/>
            <person name="Archer D.B."/>
            <person name="Baker S.E."/>
            <person name="Benoit I."/>
            <person name="Brakhage A.A."/>
            <person name="Braus G.H."/>
            <person name="Fischer R."/>
            <person name="Frisvad J.C."/>
            <person name="Goldman G.H."/>
            <person name="Houbraken J."/>
            <person name="Oakley B."/>
            <person name="Pocsi I."/>
            <person name="Scazzocchio C."/>
            <person name="Seiboth B."/>
            <person name="vanKuyk P.A."/>
            <person name="Wortman J."/>
            <person name="Dyer P.S."/>
            <person name="Grigoriev I.V."/>
        </authorList>
    </citation>
    <scope>NUCLEOTIDE SEQUENCE [LARGE SCALE GENOMIC DNA]</scope>
    <source>
        <strain evidence="10">CBS 506.65</strain>
    </source>
</reference>
<dbReference type="STRING" id="1073090.A0A1L9SGN6"/>
<dbReference type="Proteomes" id="UP000184188">
    <property type="component" value="Unassembled WGS sequence"/>
</dbReference>
<dbReference type="PIRSF" id="PIRSF000137">
    <property type="entry name" value="Alcohol_oxidase"/>
    <property type="match status" value="1"/>
</dbReference>
<dbReference type="Gene3D" id="3.50.50.60">
    <property type="entry name" value="FAD/NAD(P)-binding domain"/>
    <property type="match status" value="2"/>
</dbReference>
<dbReference type="GeneID" id="34612889"/>
<dbReference type="SUPFAM" id="SSF54373">
    <property type="entry name" value="FAD-linked reductases, C-terminal domain"/>
    <property type="match status" value="1"/>
</dbReference>
<accession>A0A1L9SGN6</accession>
<comment type="similarity">
    <text evidence="2">Belongs to the GMC oxidoreductase family.</text>
</comment>
<evidence type="ECO:0000256" key="5">
    <source>
        <dbReference type="PIRSR" id="PIRSR000137-1"/>
    </source>
</evidence>
<dbReference type="VEuPathDB" id="FungiDB:ASPZODRAFT_159767"/>
<organism evidence="9 10">
    <name type="scientific">Penicilliopsis zonata CBS 506.65</name>
    <dbReference type="NCBI Taxonomy" id="1073090"/>
    <lineage>
        <taxon>Eukaryota</taxon>
        <taxon>Fungi</taxon>
        <taxon>Dikarya</taxon>
        <taxon>Ascomycota</taxon>
        <taxon>Pezizomycotina</taxon>
        <taxon>Eurotiomycetes</taxon>
        <taxon>Eurotiomycetidae</taxon>
        <taxon>Eurotiales</taxon>
        <taxon>Aspergillaceae</taxon>
        <taxon>Penicilliopsis</taxon>
    </lineage>
</organism>
<evidence type="ECO:0000256" key="6">
    <source>
        <dbReference type="PIRSR" id="PIRSR000137-2"/>
    </source>
</evidence>
<dbReference type="RefSeq" id="XP_022580724.1">
    <property type="nucleotide sequence ID" value="XM_022726425.1"/>
</dbReference>
<dbReference type="InterPro" id="IPR036188">
    <property type="entry name" value="FAD/NAD-bd_sf"/>
</dbReference>
<dbReference type="InterPro" id="IPR000172">
    <property type="entry name" value="GMC_OxRdtase_N"/>
</dbReference>
<feature type="binding site" evidence="6">
    <location>
        <begin position="17"/>
        <end position="18"/>
    </location>
    <ligand>
        <name>FAD</name>
        <dbReference type="ChEBI" id="CHEBI:57692"/>
    </ligand>
</feature>
<dbReference type="Pfam" id="PF05199">
    <property type="entry name" value="GMC_oxred_C"/>
    <property type="match status" value="1"/>
</dbReference>
<dbReference type="PROSITE" id="PS00624">
    <property type="entry name" value="GMC_OXRED_2"/>
    <property type="match status" value="1"/>
</dbReference>
<keyword evidence="3" id="KW-0285">Flavoprotein</keyword>
<feature type="active site" description="Proton donor" evidence="5">
    <location>
        <position position="503"/>
    </location>
</feature>
<keyword evidence="4 6" id="KW-0274">FAD</keyword>
<feature type="region of interest" description="Disordered" evidence="7">
    <location>
        <begin position="381"/>
        <end position="407"/>
    </location>
</feature>
<feature type="binding site" evidence="6">
    <location>
        <position position="224"/>
    </location>
    <ligand>
        <name>FAD</name>
        <dbReference type="ChEBI" id="CHEBI:57692"/>
    </ligand>
</feature>
<dbReference type="Pfam" id="PF00732">
    <property type="entry name" value="GMC_oxred_N"/>
    <property type="match status" value="1"/>
</dbReference>
<comment type="cofactor">
    <cofactor evidence="1 6">
        <name>FAD</name>
        <dbReference type="ChEBI" id="CHEBI:57692"/>
    </cofactor>
</comment>
<feature type="active site" description="Proton acceptor" evidence="5">
    <location>
        <position position="547"/>
    </location>
</feature>
<evidence type="ECO:0000256" key="2">
    <source>
        <dbReference type="ARBA" id="ARBA00010790"/>
    </source>
</evidence>
<sequence>MPSTCESYDYIICGGGTSGCVIARRLADNLDLTILVIEAGPDSNDLENVHMTGGWNKNFGKSTDWNIVTPPMPGVNNRRVNLSRGRLLGGSSGVNGTLCIRGSKQDYDNWDLDGWSGEEVFQYMNRAETFHPKPWYNADASDHGFSGPLDIKPHDLAPISQRMLDSFVSSGLPFHNDLGTVCGVPNGCGHAPRTVYKGVRSTAADFLTDHHRRENITIKTDMTVDRVILEQSKEQWRDVVDGATKPLLRATGVTVVTASGLTETYLARREVIVSSGAYCSPPILMRSGLGRREEKEKHGIECLKELDGVGRNLMDHVIVFIFYETTQHGLTTDHKLYHKGNMANSLALWKDQQQGIFSTFPFGSIAFSRLDDRLNEEPIWKEAQQQKQKDESETHTRHRRDPFGLTPDQPHIEFFMTECYGGPLQFTDFPHDHQHAFSIIANLLAPKSRGYVSLASRDPLQVPIVNCKFLDDELDVLVLSEACRFANDIVVRGAGTKDIIRYHSSGTCVMCKDNDPQAVVDNKLRVRGVSGLRVADCSIMPGLIGGHTQMPAYAIGEKCADLIKETWTAEVKS</sequence>
<dbReference type="PANTHER" id="PTHR11552:SF147">
    <property type="entry name" value="CHOLINE DEHYDROGENASE, MITOCHONDRIAL"/>
    <property type="match status" value="1"/>
</dbReference>
<dbReference type="InterPro" id="IPR007867">
    <property type="entry name" value="GMC_OxRtase_C"/>
</dbReference>
<evidence type="ECO:0000256" key="3">
    <source>
        <dbReference type="ARBA" id="ARBA00022630"/>
    </source>
</evidence>
<evidence type="ECO:0000256" key="4">
    <source>
        <dbReference type="ARBA" id="ARBA00022827"/>
    </source>
</evidence>
<feature type="domain" description="Glucose-methanol-choline oxidoreductase N-terminal" evidence="8">
    <location>
        <begin position="276"/>
        <end position="290"/>
    </location>
</feature>
<dbReference type="GO" id="GO:0050660">
    <property type="term" value="F:flavin adenine dinucleotide binding"/>
    <property type="evidence" value="ECO:0007669"/>
    <property type="project" value="InterPro"/>
</dbReference>
<dbReference type="AlphaFoldDB" id="A0A1L9SGN6"/>
<dbReference type="InterPro" id="IPR012132">
    <property type="entry name" value="GMC_OxRdtase"/>
</dbReference>
<name>A0A1L9SGN6_9EURO</name>
<protein>
    <recommendedName>
        <fullName evidence="8">Glucose-methanol-choline oxidoreductase N-terminal domain-containing protein</fullName>
    </recommendedName>
</protein>
<evidence type="ECO:0000256" key="7">
    <source>
        <dbReference type="SAM" id="MobiDB-lite"/>
    </source>
</evidence>
<evidence type="ECO:0000313" key="10">
    <source>
        <dbReference type="Proteomes" id="UP000184188"/>
    </source>
</evidence>
<dbReference type="EMBL" id="KV878343">
    <property type="protein sequence ID" value="OJJ46214.1"/>
    <property type="molecule type" value="Genomic_DNA"/>
</dbReference>